<sequence length="192" mass="20948">MTVTTGPQLGDPLPVELANATYAVRGRLQDGLRTVEQLAQWLAGVHDRLAVPLTEADLRSVGEADLARAREIRDAVRDIAVHAVREERPAPGPLRTLNRHAAAAPCRRELRWAESPRAVVRGDGPAVTVVLGAIAQDAVDLFAGPRLADLRACHGPGCVLFFVKDHPRREWCSPGCGNRARAARHYARVRDR</sequence>
<dbReference type="InterPro" id="IPR010852">
    <property type="entry name" value="ABATE"/>
</dbReference>
<dbReference type="PANTHER" id="PTHR35525">
    <property type="entry name" value="BLL6575 PROTEIN"/>
    <property type="match status" value="1"/>
</dbReference>
<proteinExistence type="predicted"/>
<evidence type="ECO:0000259" key="1">
    <source>
        <dbReference type="Pfam" id="PF11706"/>
    </source>
</evidence>
<dbReference type="InterPro" id="IPR023286">
    <property type="entry name" value="ABATE_dom_sf"/>
</dbReference>
<protein>
    <submittedName>
        <fullName evidence="2">ABATE domain-containing protein</fullName>
    </submittedName>
</protein>
<dbReference type="Proteomes" id="UP000642284">
    <property type="component" value="Unassembled WGS sequence"/>
</dbReference>
<comment type="caution">
    <text evidence="2">The sequence shown here is derived from an EMBL/GenBank/DDBJ whole genome shotgun (WGS) entry which is preliminary data.</text>
</comment>
<name>A0ABR7SV45_9ACTN</name>
<evidence type="ECO:0000313" key="2">
    <source>
        <dbReference type="EMBL" id="MBC9719355.1"/>
    </source>
</evidence>
<dbReference type="RefSeq" id="WP_187819759.1">
    <property type="nucleotide sequence ID" value="NZ_JACTVJ010000038.1"/>
</dbReference>
<dbReference type="InterPro" id="IPR021005">
    <property type="entry name" value="Znf_CGNR"/>
</dbReference>
<keyword evidence="3" id="KW-1185">Reference proteome</keyword>
<dbReference type="SUPFAM" id="SSF160904">
    <property type="entry name" value="Jann2411-like"/>
    <property type="match status" value="1"/>
</dbReference>
<dbReference type="Pfam" id="PF07336">
    <property type="entry name" value="ABATE"/>
    <property type="match status" value="1"/>
</dbReference>
<organism evidence="2 3">
    <name type="scientific">Streptomyces polyasparticus</name>
    <dbReference type="NCBI Taxonomy" id="2767826"/>
    <lineage>
        <taxon>Bacteria</taxon>
        <taxon>Bacillati</taxon>
        <taxon>Actinomycetota</taxon>
        <taxon>Actinomycetes</taxon>
        <taxon>Kitasatosporales</taxon>
        <taxon>Streptomycetaceae</taxon>
        <taxon>Streptomyces</taxon>
    </lineage>
</organism>
<dbReference type="Gene3D" id="1.10.3300.10">
    <property type="entry name" value="Jann2411-like domain"/>
    <property type="match status" value="1"/>
</dbReference>
<dbReference type="EMBL" id="JACTVJ010000038">
    <property type="protein sequence ID" value="MBC9719355.1"/>
    <property type="molecule type" value="Genomic_DNA"/>
</dbReference>
<evidence type="ECO:0000313" key="3">
    <source>
        <dbReference type="Proteomes" id="UP000642284"/>
    </source>
</evidence>
<accession>A0ABR7SV45</accession>
<reference evidence="2 3" key="1">
    <citation type="submission" date="2020-08" db="EMBL/GenBank/DDBJ databases">
        <title>Genemic of Streptomyces polyaspartic.</title>
        <authorList>
            <person name="Liu W."/>
        </authorList>
    </citation>
    <scope>NUCLEOTIDE SEQUENCE [LARGE SCALE GENOMIC DNA]</scope>
    <source>
        <strain evidence="2 3">TRM66268-LWL</strain>
    </source>
</reference>
<dbReference type="Pfam" id="PF11706">
    <property type="entry name" value="zf-CGNR"/>
    <property type="match status" value="1"/>
</dbReference>
<gene>
    <name evidence="2" type="ORF">H9Y04_43285</name>
</gene>
<dbReference type="PANTHER" id="PTHR35525:SF3">
    <property type="entry name" value="BLL6575 PROTEIN"/>
    <property type="match status" value="1"/>
</dbReference>
<feature type="domain" description="Zinc finger CGNR" evidence="1">
    <location>
        <begin position="150"/>
        <end position="188"/>
    </location>
</feature>